<keyword evidence="3" id="KW-1133">Transmembrane helix</keyword>
<evidence type="ECO:0000256" key="2">
    <source>
        <dbReference type="SAM" id="MobiDB-lite"/>
    </source>
</evidence>
<dbReference type="RefSeq" id="WP_009350845.1">
    <property type="nucleotide sequence ID" value="NZ_GL638158.1"/>
</dbReference>
<evidence type="ECO:0000256" key="3">
    <source>
        <dbReference type="SAM" id="Phobius"/>
    </source>
</evidence>
<proteinExistence type="inferred from homology"/>
<dbReference type="Gene3D" id="3.40.630.190">
    <property type="entry name" value="LCP protein"/>
    <property type="match status" value="1"/>
</dbReference>
<dbReference type="Proteomes" id="UP000004633">
    <property type="component" value="Unassembled WGS sequence"/>
</dbReference>
<sequence length="450" mass="48879">MSKLPPPLRPTKPKKRIWPFVVLGTIFIFVLAAIAGVFFAESSLLDKRSDTQQKEELLTAKDKATIMIMGVDERADDVGRSDTLMVATIDPAKKETALLSIPRDTRVAIPRNGYDKINAAYAYGGEKLTQRTVEDFLGIRIDHYVIINTHAFQKIVDAIGGIDINVEKRMYYEDPWDDDGGLIIDLRPGMQHMDGKTAVTYVRYRDEEGDIGRVRRQQKFMKACVDAITTPAILPRLPGIISSVIDSVKTDLSLRQLLEFAGTLRESQAHGLRTEMVPGRPMYIDEVSYWIPNMSELRRSMASNLGIVLSSAERSRMERAVREYEESIPAGATELPAGDTSVGRAVSADEARGEKNGKKDAEDKDAKSGGKSSKSRTPGSSSAASGKDEDTSSSSRTRGSTGGSTSTKSPDTGRHASSRENGSGTDARSSSGGAQSNAPTRGTPGTGKQE</sequence>
<accession>E7N5A3</accession>
<evidence type="ECO:0000256" key="1">
    <source>
        <dbReference type="ARBA" id="ARBA00006068"/>
    </source>
</evidence>
<organism evidence="5 6">
    <name type="scientific">Selenomonas artemidis F0399</name>
    <dbReference type="NCBI Taxonomy" id="749551"/>
    <lineage>
        <taxon>Bacteria</taxon>
        <taxon>Bacillati</taxon>
        <taxon>Bacillota</taxon>
        <taxon>Negativicutes</taxon>
        <taxon>Selenomonadales</taxon>
        <taxon>Selenomonadaceae</taxon>
        <taxon>Selenomonas</taxon>
    </lineage>
</organism>
<keyword evidence="3" id="KW-0812">Transmembrane</keyword>
<dbReference type="InterPro" id="IPR050922">
    <property type="entry name" value="LytR/CpsA/Psr_CW_biosynth"/>
</dbReference>
<comment type="similarity">
    <text evidence="1">Belongs to the LytR/CpsA/Psr (LCP) family.</text>
</comment>
<keyword evidence="3" id="KW-0472">Membrane</keyword>
<dbReference type="STRING" id="749551.HMPREF9555_02198"/>
<gene>
    <name evidence="5" type="ORF">HMPREF9555_02198</name>
</gene>
<dbReference type="AlphaFoldDB" id="E7N5A3"/>
<name>E7N5A3_9FIRM</name>
<feature type="compositionally biased region" description="Polar residues" evidence="2">
    <location>
        <begin position="419"/>
        <end position="440"/>
    </location>
</feature>
<evidence type="ECO:0000313" key="6">
    <source>
        <dbReference type="Proteomes" id="UP000004633"/>
    </source>
</evidence>
<feature type="transmembrane region" description="Helical" evidence="3">
    <location>
        <begin position="20"/>
        <end position="40"/>
    </location>
</feature>
<dbReference type="Pfam" id="PF03816">
    <property type="entry name" value="LytR_cpsA_psr"/>
    <property type="match status" value="1"/>
</dbReference>
<dbReference type="PANTHER" id="PTHR33392:SF6">
    <property type="entry name" value="POLYISOPRENYL-TEICHOIC ACID--PEPTIDOGLYCAN TEICHOIC ACID TRANSFERASE TAGU"/>
    <property type="match status" value="1"/>
</dbReference>
<dbReference type="InterPro" id="IPR004474">
    <property type="entry name" value="LytR_CpsA_psr"/>
</dbReference>
<protein>
    <submittedName>
        <fullName evidence="5">Cell envelope-like function transcriptional attenuator common domain protein</fullName>
    </submittedName>
</protein>
<dbReference type="HOGENOM" id="CLU_016455_5_4_9"/>
<feature type="domain" description="Cell envelope-related transcriptional attenuator" evidence="4">
    <location>
        <begin position="80"/>
        <end position="227"/>
    </location>
</feature>
<feature type="compositionally biased region" description="Low complexity" evidence="2">
    <location>
        <begin position="369"/>
        <end position="385"/>
    </location>
</feature>
<evidence type="ECO:0000313" key="5">
    <source>
        <dbReference type="EMBL" id="EFW28595.1"/>
    </source>
</evidence>
<feature type="compositionally biased region" description="Low complexity" evidence="2">
    <location>
        <begin position="392"/>
        <end position="407"/>
    </location>
</feature>
<feature type="region of interest" description="Disordered" evidence="2">
    <location>
        <begin position="325"/>
        <end position="450"/>
    </location>
</feature>
<comment type="caution">
    <text evidence="5">The sequence shown here is derived from an EMBL/GenBank/DDBJ whole genome shotgun (WGS) entry which is preliminary data.</text>
</comment>
<evidence type="ECO:0000259" key="4">
    <source>
        <dbReference type="Pfam" id="PF03816"/>
    </source>
</evidence>
<dbReference type="PANTHER" id="PTHR33392">
    <property type="entry name" value="POLYISOPRENYL-TEICHOIC ACID--PEPTIDOGLYCAN TEICHOIC ACID TRANSFERASE TAGU"/>
    <property type="match status" value="1"/>
</dbReference>
<keyword evidence="6" id="KW-1185">Reference proteome</keyword>
<reference evidence="5 6" key="1">
    <citation type="submission" date="2010-08" db="EMBL/GenBank/DDBJ databases">
        <authorList>
            <person name="Weinstock G."/>
            <person name="Sodergren E."/>
            <person name="Clifton S."/>
            <person name="Fulton L."/>
            <person name="Fulton B."/>
            <person name="Courtney L."/>
            <person name="Fronick C."/>
            <person name="Harrison M."/>
            <person name="Strong C."/>
            <person name="Farmer C."/>
            <person name="Delahaunty K."/>
            <person name="Markovic C."/>
            <person name="Hall O."/>
            <person name="Minx P."/>
            <person name="Tomlinson C."/>
            <person name="Mitreva M."/>
            <person name="Hou S."/>
            <person name="Chen J."/>
            <person name="Wollam A."/>
            <person name="Pepin K.H."/>
            <person name="Johnson M."/>
            <person name="Bhonagiri V."/>
            <person name="Zhang X."/>
            <person name="Suruliraj S."/>
            <person name="Warren W."/>
            <person name="Chinwalla A."/>
            <person name="Mardis E.R."/>
            <person name="Wilson R.K."/>
        </authorList>
    </citation>
    <scope>NUCLEOTIDE SEQUENCE [LARGE SCALE GENOMIC DNA]</scope>
    <source>
        <strain evidence="5 6">F0399</strain>
    </source>
</reference>
<feature type="compositionally biased region" description="Basic and acidic residues" evidence="2">
    <location>
        <begin position="347"/>
        <end position="368"/>
    </location>
</feature>
<dbReference type="NCBIfam" id="TIGR00350">
    <property type="entry name" value="lytR_cpsA_psr"/>
    <property type="match status" value="1"/>
</dbReference>
<dbReference type="EMBL" id="AECV01000064">
    <property type="protein sequence ID" value="EFW28595.1"/>
    <property type="molecule type" value="Genomic_DNA"/>
</dbReference>